<reference evidence="2 3" key="1">
    <citation type="submission" date="2023-10" db="EMBL/GenBank/DDBJ databases">
        <title>Genome-Wide Identification Analysis in wild type Solanum Pinnatisectum Reveals Some Genes Defensing Phytophthora Infestans.</title>
        <authorList>
            <person name="Sun C."/>
        </authorList>
    </citation>
    <scope>NUCLEOTIDE SEQUENCE [LARGE SCALE GENOMIC DNA]</scope>
    <source>
        <strain evidence="2">LQN</strain>
        <tissue evidence="2">Leaf</tissue>
    </source>
</reference>
<sequence>MNELLILFLCKLSHKQSIEFCFLVGWLAAHGTYFFIILKWLQNTNKLLEKPSRNTCICEPLQFSMLVILVFCSTVSRALMNHTNQPNELDHLCSLLGHD</sequence>
<keyword evidence="1" id="KW-0472">Membrane</keyword>
<keyword evidence="1" id="KW-0812">Transmembrane</keyword>
<feature type="transmembrane region" description="Helical" evidence="1">
    <location>
        <begin position="61"/>
        <end position="80"/>
    </location>
</feature>
<evidence type="ECO:0000313" key="2">
    <source>
        <dbReference type="EMBL" id="KAK4730128.1"/>
    </source>
</evidence>
<dbReference type="Proteomes" id="UP001311915">
    <property type="component" value="Unassembled WGS sequence"/>
</dbReference>
<comment type="caution">
    <text evidence="2">The sequence shown here is derived from an EMBL/GenBank/DDBJ whole genome shotgun (WGS) entry which is preliminary data.</text>
</comment>
<evidence type="ECO:0000313" key="3">
    <source>
        <dbReference type="Proteomes" id="UP001311915"/>
    </source>
</evidence>
<protein>
    <submittedName>
        <fullName evidence="2">Uncharacterized protein</fullName>
    </submittedName>
</protein>
<proteinExistence type="predicted"/>
<feature type="transmembrane region" description="Helical" evidence="1">
    <location>
        <begin position="20"/>
        <end position="41"/>
    </location>
</feature>
<gene>
    <name evidence="2" type="ORF">R3W88_023116</name>
</gene>
<keyword evidence="3" id="KW-1185">Reference proteome</keyword>
<keyword evidence="1" id="KW-1133">Transmembrane helix</keyword>
<dbReference type="EMBL" id="JAWPEI010000004">
    <property type="protein sequence ID" value="KAK4730128.1"/>
    <property type="molecule type" value="Genomic_DNA"/>
</dbReference>
<evidence type="ECO:0000256" key="1">
    <source>
        <dbReference type="SAM" id="Phobius"/>
    </source>
</evidence>
<dbReference type="AlphaFoldDB" id="A0AAV9LXB2"/>
<organism evidence="2 3">
    <name type="scientific">Solanum pinnatisectum</name>
    <name type="common">tansyleaf nightshade</name>
    <dbReference type="NCBI Taxonomy" id="50273"/>
    <lineage>
        <taxon>Eukaryota</taxon>
        <taxon>Viridiplantae</taxon>
        <taxon>Streptophyta</taxon>
        <taxon>Embryophyta</taxon>
        <taxon>Tracheophyta</taxon>
        <taxon>Spermatophyta</taxon>
        <taxon>Magnoliopsida</taxon>
        <taxon>eudicotyledons</taxon>
        <taxon>Gunneridae</taxon>
        <taxon>Pentapetalae</taxon>
        <taxon>asterids</taxon>
        <taxon>lamiids</taxon>
        <taxon>Solanales</taxon>
        <taxon>Solanaceae</taxon>
        <taxon>Solanoideae</taxon>
        <taxon>Solaneae</taxon>
        <taxon>Solanum</taxon>
    </lineage>
</organism>
<name>A0AAV9LXB2_9SOLN</name>
<accession>A0AAV9LXB2</accession>